<name>A0A1D2NMQ9_ORCCI</name>
<evidence type="ECO:0000256" key="16">
    <source>
        <dbReference type="PIRSR" id="PIRSR000615-3"/>
    </source>
</evidence>
<evidence type="ECO:0000256" key="20">
    <source>
        <dbReference type="SAM" id="SignalP"/>
    </source>
</evidence>
<dbReference type="InterPro" id="IPR003599">
    <property type="entry name" value="Ig_sub"/>
</dbReference>
<dbReference type="AlphaFoldDB" id="A0A1D2NMQ9"/>
<keyword evidence="10 23" id="KW-0675">Receptor</keyword>
<organism evidence="23 24">
    <name type="scientific">Orchesella cincta</name>
    <name type="common">Springtail</name>
    <name type="synonym">Podura cincta</name>
    <dbReference type="NCBI Taxonomy" id="48709"/>
    <lineage>
        <taxon>Eukaryota</taxon>
        <taxon>Metazoa</taxon>
        <taxon>Ecdysozoa</taxon>
        <taxon>Arthropoda</taxon>
        <taxon>Hexapoda</taxon>
        <taxon>Collembola</taxon>
        <taxon>Entomobryomorpha</taxon>
        <taxon>Entomobryoidea</taxon>
        <taxon>Orchesellidae</taxon>
        <taxon>Orchesellinae</taxon>
        <taxon>Orchesella</taxon>
    </lineage>
</organism>
<evidence type="ECO:0000256" key="7">
    <source>
        <dbReference type="ARBA" id="ARBA00022989"/>
    </source>
</evidence>
<dbReference type="PROSITE" id="PS50835">
    <property type="entry name" value="IG_LIKE"/>
    <property type="match status" value="3"/>
</dbReference>
<dbReference type="OrthoDB" id="5984265at2759"/>
<evidence type="ECO:0000256" key="18">
    <source>
        <dbReference type="PROSITE-ProRule" id="PRU10141"/>
    </source>
</evidence>
<feature type="domain" description="Protein kinase" evidence="21">
    <location>
        <begin position="577"/>
        <end position="883"/>
    </location>
</feature>
<keyword evidence="16" id="KW-0460">Magnesium</keyword>
<dbReference type="GO" id="GO:0005886">
    <property type="term" value="C:plasma membrane"/>
    <property type="evidence" value="ECO:0007669"/>
    <property type="project" value="TreeGrafter"/>
</dbReference>
<dbReference type="PROSITE" id="PS00109">
    <property type="entry name" value="PROTEIN_KINASE_TYR"/>
    <property type="match status" value="1"/>
</dbReference>
<dbReference type="SUPFAM" id="SSF48726">
    <property type="entry name" value="Immunoglobulin"/>
    <property type="match status" value="3"/>
</dbReference>
<protein>
    <recommendedName>
        <fullName evidence="2">receptor protein-tyrosine kinase</fullName>
        <ecNumber evidence="2">2.7.10.1</ecNumber>
    </recommendedName>
</protein>
<evidence type="ECO:0000256" key="2">
    <source>
        <dbReference type="ARBA" id="ARBA00011902"/>
    </source>
</evidence>
<evidence type="ECO:0000256" key="3">
    <source>
        <dbReference type="ARBA" id="ARBA00022692"/>
    </source>
</evidence>
<dbReference type="GO" id="GO:0004714">
    <property type="term" value="F:transmembrane receptor protein tyrosine kinase activity"/>
    <property type="evidence" value="ECO:0007669"/>
    <property type="project" value="UniProtKB-EC"/>
</dbReference>
<dbReference type="InterPro" id="IPR036179">
    <property type="entry name" value="Ig-like_dom_sf"/>
</dbReference>
<keyword evidence="24" id="KW-1185">Reference proteome</keyword>
<accession>A0A1D2NMQ9</accession>
<evidence type="ECO:0000256" key="9">
    <source>
        <dbReference type="ARBA" id="ARBA00023157"/>
    </source>
</evidence>
<evidence type="ECO:0000256" key="4">
    <source>
        <dbReference type="ARBA" id="ARBA00022729"/>
    </source>
</evidence>
<sequence length="922" mass="104189">MFTIIKSVGSFTTLLLLLHLSHGGVIRRTRTGGGSLPATAPDPGADAIGANHHKVELFENENAKVNVTKGGQLKIMCISASETHGSDRVDWLKNGKKLEEEKNSRYELSRISLILNKVTKRKDEGMYECKVYDPEDKLRFSRNVTVKVVKPPYIKPPPPDCDGEETWMDCDEEDIQDRKIDCYFTHPHVLVQNEKTSTDQEEEIVSNNSTEPFLCFDLQDSQRQMSHYIVRPAGTSTTFYCNPRGSPNVEVKWLKDGKVIRSLGYQHKIGVNTLTLKDVSKNDEATYHCEISNGIQTLSYEITFIVTHRVASAPIILDFPLKNMSVTVGEDLTLGCTIAPQTRGWLFEREFMKDDGVREKKIEALVSHAPPIFTESPVNVTINEGQTLVLDVKVLSIAEYFINWIKEDSDHPARSKEVQSRSSDLNVMYEPHLLVLENVTFDDAGWYRCIAVNTIGRSEKKIYVDVVQVIDVLPPIYTEERWNPLLWYAGSAVVALFVTFVFVLCLCVKKVYLPKKMDKLKLQHGLTKVVSIEKDQVDSEKGEMLMPRINFTTTTQKGGQEYDLPTDLNWEFSREKLQLGAYLGEGAFGEVKLGTADGIIEKGIVSTVAVKTLKKQHSDAELVDLISEMETMKALGKHVNIINLLGCCTTGGELLVIMEFAENGNLRDYLRNNRHHFLYETPNKGPGNSPPLAPQTIGFDPVIGTTEEDDVVSFKDLMSFAYQVARGMEYLVQKKYVHRDLAARNVLVSTHKIVKIADFGMTRFANDYYRKKSDGRVPVKWMAPETLFYRMYTTHSDVWSYGILLWEIVTLGGTPYPSMPDVSKLLEFLKEGRRMGQPPNCPTELYLIMRDCWIEKPEGRPTFSDLVEDIGRILSIASGKEYFELEGVRPLEEIITPQESPENSATGVMFDPDFVKSFSNNV</sequence>
<dbReference type="SUPFAM" id="SSF56112">
    <property type="entry name" value="Protein kinase-like (PK-like)"/>
    <property type="match status" value="1"/>
</dbReference>
<dbReference type="CDD" id="cd00096">
    <property type="entry name" value="Ig"/>
    <property type="match status" value="1"/>
</dbReference>
<feature type="domain" description="Ig-like" evidence="22">
    <location>
        <begin position="37"/>
        <end position="145"/>
    </location>
</feature>
<dbReference type="InterPro" id="IPR007110">
    <property type="entry name" value="Ig-like_dom"/>
</dbReference>
<dbReference type="FunFam" id="1.10.510.10:FF:000462">
    <property type="entry name" value="Receptor tyrosine kinase"/>
    <property type="match status" value="1"/>
</dbReference>
<dbReference type="Pfam" id="PF07679">
    <property type="entry name" value="I-set"/>
    <property type="match status" value="3"/>
</dbReference>
<evidence type="ECO:0000259" key="21">
    <source>
        <dbReference type="PROSITE" id="PS50011"/>
    </source>
</evidence>
<evidence type="ECO:0000313" key="24">
    <source>
        <dbReference type="Proteomes" id="UP000094527"/>
    </source>
</evidence>
<keyword evidence="5 15" id="KW-0547">Nucleotide-binding</keyword>
<dbReference type="InterPro" id="IPR011009">
    <property type="entry name" value="Kinase-like_dom_sf"/>
</dbReference>
<feature type="site" description="Important for interaction with phosphotyrosine-binding proteins" evidence="17">
    <location>
        <position position="882"/>
    </location>
</feature>
<feature type="binding site" evidence="15">
    <location>
        <begin position="584"/>
        <end position="591"/>
    </location>
    <ligand>
        <name>ATP</name>
        <dbReference type="ChEBI" id="CHEBI:30616"/>
    </ligand>
</feature>
<evidence type="ECO:0000256" key="15">
    <source>
        <dbReference type="PIRSR" id="PIRSR000615-2"/>
    </source>
</evidence>
<dbReference type="PIRSF" id="PIRSF000615">
    <property type="entry name" value="TyrPK_CSF1-R"/>
    <property type="match status" value="1"/>
</dbReference>
<evidence type="ECO:0000256" key="13">
    <source>
        <dbReference type="ARBA" id="ARBA00051243"/>
    </source>
</evidence>
<dbReference type="InterPro" id="IPR050122">
    <property type="entry name" value="RTK"/>
</dbReference>
<dbReference type="InterPro" id="IPR020635">
    <property type="entry name" value="Tyr_kinase_cat_dom"/>
</dbReference>
<keyword evidence="4 20" id="KW-0732">Signal</keyword>
<feature type="transmembrane region" description="Helical" evidence="19">
    <location>
        <begin position="485"/>
        <end position="508"/>
    </location>
</feature>
<evidence type="ECO:0000256" key="1">
    <source>
        <dbReference type="ARBA" id="ARBA00004167"/>
    </source>
</evidence>
<dbReference type="GO" id="GO:0046872">
    <property type="term" value="F:metal ion binding"/>
    <property type="evidence" value="ECO:0007669"/>
    <property type="project" value="UniProtKB-KW"/>
</dbReference>
<feature type="binding site" evidence="15 18">
    <location>
        <position position="611"/>
    </location>
    <ligand>
        <name>ATP</name>
        <dbReference type="ChEBI" id="CHEBI:30616"/>
    </ligand>
</feature>
<dbReference type="PROSITE" id="PS50011">
    <property type="entry name" value="PROTEIN_KINASE_DOM"/>
    <property type="match status" value="1"/>
</dbReference>
<evidence type="ECO:0000256" key="8">
    <source>
        <dbReference type="ARBA" id="ARBA00023136"/>
    </source>
</evidence>
<comment type="caution">
    <text evidence="23">The sequence shown here is derived from an EMBL/GenBank/DDBJ whole genome shotgun (WGS) entry which is preliminary data.</text>
</comment>
<dbReference type="InterPro" id="IPR013098">
    <property type="entry name" value="Ig_I-set"/>
</dbReference>
<dbReference type="GO" id="GO:0005524">
    <property type="term" value="F:ATP binding"/>
    <property type="evidence" value="ECO:0007669"/>
    <property type="project" value="UniProtKB-UniRule"/>
</dbReference>
<dbReference type="EC" id="2.7.10.1" evidence="2"/>
<evidence type="ECO:0000256" key="14">
    <source>
        <dbReference type="PIRSR" id="PIRSR000615-1"/>
    </source>
</evidence>
<evidence type="ECO:0000256" key="10">
    <source>
        <dbReference type="ARBA" id="ARBA00023170"/>
    </source>
</evidence>
<dbReference type="InterPro" id="IPR001245">
    <property type="entry name" value="Ser-Thr/Tyr_kinase_cat_dom"/>
</dbReference>
<dbReference type="OMA" id="MAVDRNW"/>
<feature type="domain" description="Ig-like" evidence="22">
    <location>
        <begin position="234"/>
        <end position="303"/>
    </location>
</feature>
<feature type="binding site" evidence="15">
    <location>
        <position position="744"/>
    </location>
    <ligand>
        <name>ATP</name>
        <dbReference type="ChEBI" id="CHEBI:30616"/>
    </ligand>
</feature>
<dbReference type="InterPro" id="IPR003598">
    <property type="entry name" value="Ig_sub2"/>
</dbReference>
<keyword evidence="9" id="KW-1015">Disulfide bond</keyword>
<dbReference type="InterPro" id="IPR000719">
    <property type="entry name" value="Prot_kinase_dom"/>
</dbReference>
<dbReference type="GO" id="GO:0043235">
    <property type="term" value="C:receptor complex"/>
    <property type="evidence" value="ECO:0007669"/>
    <property type="project" value="TreeGrafter"/>
</dbReference>
<gene>
    <name evidence="23" type="ORF">Ocin01_00116</name>
</gene>
<evidence type="ECO:0000256" key="19">
    <source>
        <dbReference type="SAM" id="Phobius"/>
    </source>
</evidence>
<dbReference type="SMART" id="SM00409">
    <property type="entry name" value="IG"/>
    <property type="match status" value="3"/>
</dbReference>
<feature type="active site" description="Proton acceptor" evidence="14">
    <location>
        <position position="740"/>
    </location>
</feature>
<dbReference type="InterPro" id="IPR017441">
    <property type="entry name" value="Protein_kinase_ATP_BS"/>
</dbReference>
<dbReference type="Proteomes" id="UP000094527">
    <property type="component" value="Unassembled WGS sequence"/>
</dbReference>
<dbReference type="PANTHER" id="PTHR24416:SF550">
    <property type="entry name" value="FIBROBLAST GROWTH FACTOR RECEPTOR HOMOLOG 1-RELATED"/>
    <property type="match status" value="1"/>
</dbReference>
<dbReference type="PANTHER" id="PTHR24416">
    <property type="entry name" value="TYROSINE-PROTEIN KINASE RECEPTOR"/>
    <property type="match status" value="1"/>
</dbReference>
<proteinExistence type="predicted"/>
<dbReference type="SMART" id="SM00219">
    <property type="entry name" value="TyrKc"/>
    <property type="match status" value="1"/>
</dbReference>
<dbReference type="InterPro" id="IPR013783">
    <property type="entry name" value="Ig-like_fold"/>
</dbReference>
<dbReference type="Gene3D" id="1.10.510.10">
    <property type="entry name" value="Transferase(Phosphotransferase) domain 1"/>
    <property type="match status" value="1"/>
</dbReference>
<comment type="subcellular location">
    <subcellularLocation>
        <location evidence="1">Membrane</location>
        <topology evidence="1">Single-pass membrane protein</topology>
    </subcellularLocation>
</comment>
<dbReference type="Gene3D" id="2.60.40.10">
    <property type="entry name" value="Immunoglobulins"/>
    <property type="match status" value="3"/>
</dbReference>
<dbReference type="SMART" id="SM00408">
    <property type="entry name" value="IGc2"/>
    <property type="match status" value="3"/>
</dbReference>
<keyword evidence="6 15" id="KW-0067">ATP-binding</keyword>
<feature type="binding site" evidence="16">
    <location>
        <position position="745"/>
    </location>
    <ligand>
        <name>Mg(2+)</name>
        <dbReference type="ChEBI" id="CHEBI:18420"/>
    </ligand>
</feature>
<feature type="chain" id="PRO_5008905758" description="receptor protein-tyrosine kinase" evidence="20">
    <location>
        <begin position="24"/>
        <end position="922"/>
    </location>
</feature>
<keyword evidence="3 19" id="KW-0812">Transmembrane</keyword>
<dbReference type="EMBL" id="LJIJ01000003">
    <property type="protein sequence ID" value="ODN06563.1"/>
    <property type="molecule type" value="Genomic_DNA"/>
</dbReference>
<evidence type="ECO:0000256" key="11">
    <source>
        <dbReference type="ARBA" id="ARBA00023180"/>
    </source>
</evidence>
<dbReference type="PROSITE" id="PS00107">
    <property type="entry name" value="PROTEIN_KINASE_ATP"/>
    <property type="match status" value="1"/>
</dbReference>
<evidence type="ECO:0000256" key="6">
    <source>
        <dbReference type="ARBA" id="ARBA00022840"/>
    </source>
</evidence>
<evidence type="ECO:0000313" key="23">
    <source>
        <dbReference type="EMBL" id="ODN06563.1"/>
    </source>
</evidence>
<dbReference type="Pfam" id="PF07714">
    <property type="entry name" value="PK_Tyr_Ser-Thr"/>
    <property type="match status" value="1"/>
</dbReference>
<dbReference type="STRING" id="48709.A0A1D2NMQ9"/>
<keyword evidence="12" id="KW-0393">Immunoglobulin domain</keyword>
<evidence type="ECO:0000256" key="5">
    <source>
        <dbReference type="ARBA" id="ARBA00022741"/>
    </source>
</evidence>
<keyword evidence="16" id="KW-0479">Metal-binding</keyword>
<dbReference type="PRINTS" id="PR00109">
    <property type="entry name" value="TYRKINASE"/>
</dbReference>
<keyword evidence="7 19" id="KW-1133">Transmembrane helix</keyword>
<keyword evidence="11" id="KW-0325">Glycoprotein</keyword>
<evidence type="ECO:0000259" key="22">
    <source>
        <dbReference type="PROSITE" id="PS50835"/>
    </source>
</evidence>
<feature type="binding site" evidence="16">
    <location>
        <position position="758"/>
    </location>
    <ligand>
        <name>Mg(2+)</name>
        <dbReference type="ChEBI" id="CHEBI:18420"/>
    </ligand>
</feature>
<feature type="signal peptide" evidence="20">
    <location>
        <begin position="1"/>
        <end position="23"/>
    </location>
</feature>
<reference evidence="23 24" key="1">
    <citation type="journal article" date="2016" name="Genome Biol. Evol.">
        <title>Gene Family Evolution Reflects Adaptation to Soil Environmental Stressors in the Genome of the Collembolan Orchesella cincta.</title>
        <authorList>
            <person name="Faddeeva-Vakhrusheva A."/>
            <person name="Derks M.F."/>
            <person name="Anvar S.Y."/>
            <person name="Agamennone V."/>
            <person name="Suring W."/>
            <person name="Smit S."/>
            <person name="van Straalen N.M."/>
            <person name="Roelofs D."/>
        </authorList>
    </citation>
    <scope>NUCLEOTIDE SEQUENCE [LARGE SCALE GENOMIC DNA]</scope>
    <source>
        <tissue evidence="23">Mixed pool</tissue>
    </source>
</reference>
<comment type="catalytic activity">
    <reaction evidence="13">
        <text>L-tyrosyl-[protein] + ATP = O-phospho-L-tyrosyl-[protein] + ADP + H(+)</text>
        <dbReference type="Rhea" id="RHEA:10596"/>
        <dbReference type="Rhea" id="RHEA-COMP:10136"/>
        <dbReference type="Rhea" id="RHEA-COMP:20101"/>
        <dbReference type="ChEBI" id="CHEBI:15378"/>
        <dbReference type="ChEBI" id="CHEBI:30616"/>
        <dbReference type="ChEBI" id="CHEBI:46858"/>
        <dbReference type="ChEBI" id="CHEBI:61978"/>
        <dbReference type="ChEBI" id="CHEBI:456216"/>
        <dbReference type="EC" id="2.7.10.1"/>
    </reaction>
</comment>
<evidence type="ECO:0000256" key="17">
    <source>
        <dbReference type="PIRSR" id="PIRSR000615-4"/>
    </source>
</evidence>
<evidence type="ECO:0000256" key="12">
    <source>
        <dbReference type="ARBA" id="ARBA00023319"/>
    </source>
</evidence>
<dbReference type="Gene3D" id="3.30.200.20">
    <property type="entry name" value="Phosphorylase Kinase, domain 1"/>
    <property type="match status" value="1"/>
</dbReference>
<dbReference type="GO" id="GO:0007169">
    <property type="term" value="P:cell surface receptor protein tyrosine kinase signaling pathway"/>
    <property type="evidence" value="ECO:0007669"/>
    <property type="project" value="TreeGrafter"/>
</dbReference>
<dbReference type="InterPro" id="IPR008266">
    <property type="entry name" value="Tyr_kinase_AS"/>
</dbReference>
<keyword evidence="8 19" id="KW-0472">Membrane</keyword>
<feature type="domain" description="Ig-like" evidence="22">
    <location>
        <begin position="371"/>
        <end position="463"/>
    </location>
</feature>